<dbReference type="PANTHER" id="PTHR12925:SF0">
    <property type="entry name" value="PROTEIN HIKESHI"/>
    <property type="match status" value="1"/>
</dbReference>
<evidence type="ECO:0000259" key="2">
    <source>
        <dbReference type="Pfam" id="PF05603"/>
    </source>
</evidence>
<accession>A0AAD9T2Z4</accession>
<proteinExistence type="inferred from homology"/>
<keyword evidence="5" id="KW-1185">Reference proteome</keyword>
<dbReference type="InterPro" id="IPR031318">
    <property type="entry name" value="OPI10"/>
</dbReference>
<evidence type="ECO:0000256" key="1">
    <source>
        <dbReference type="ARBA" id="ARBA00006623"/>
    </source>
</evidence>
<dbReference type="Proteomes" id="UP001285354">
    <property type="component" value="Unassembled WGS sequence"/>
</dbReference>
<evidence type="ECO:0008006" key="6">
    <source>
        <dbReference type="Google" id="ProtNLM"/>
    </source>
</evidence>
<evidence type="ECO:0000259" key="3">
    <source>
        <dbReference type="Pfam" id="PF21057"/>
    </source>
</evidence>
<dbReference type="Pfam" id="PF21057">
    <property type="entry name" value="Hikeshi-like_C"/>
    <property type="match status" value="1"/>
</dbReference>
<dbReference type="Pfam" id="PF05603">
    <property type="entry name" value="Hikeshi-like_N"/>
    <property type="match status" value="1"/>
</dbReference>
<organism evidence="4 5">
    <name type="scientific">Diplocarpon rosae</name>
    <dbReference type="NCBI Taxonomy" id="946125"/>
    <lineage>
        <taxon>Eukaryota</taxon>
        <taxon>Fungi</taxon>
        <taxon>Dikarya</taxon>
        <taxon>Ascomycota</taxon>
        <taxon>Pezizomycotina</taxon>
        <taxon>Leotiomycetes</taxon>
        <taxon>Helotiales</taxon>
        <taxon>Drepanopezizaceae</taxon>
        <taxon>Diplocarpon</taxon>
    </lineage>
</organism>
<sequence>MTELLPQLFGVIPTGAPCIITPSAAPSQTSFIYTLPTVKPFNHIVIFLLPGITLPANTAAAVYISVPSSSSTGTPSPSFKFLGGIGPGKESALFKISGLTTTTQNGGIAEVDMDADDISPNEAEITLGISLESAEAVAAQMATLQSSQPSNSSSKFGDAAASQALVVANKTSGPGKPDTLLLAQRIIKNAFNFLASFSGNVNGAVEVVPLKAFEEWWRKFEGRVRNDPGFLERSDCPHRLRFTSTKNLIVVPVLKNQDIDLQSPPASDPLVDLHDAAFGTATCKEVVTVEDSLDSEVTISDLSNSRKFRSDHFEDLEAIFEPWRMDVDDEIKEQAFGAVSSAGTLNPARRARKDDRILNESYVGNVPGWDLFSKSSPFTSVASREYVTSPEVQISESDSDISGKRWAEQLGDDGVATKGFQMRLEMDRADQGSFCPEEGAMSEPQFASRVTNLPLDTSDEHMSDSELPFSAEYQRQTTDHGYLSHASPCSKQPARPYLSAMLNGPLASILNTCLEIRNGSRAQSQSVLQSQKSSDPIESELAAFYTTAGLSPEVDAWEKTCLSWVSQIPNSGDLKSAWEKWL</sequence>
<name>A0AAD9T2Z4_9HELO</name>
<evidence type="ECO:0000313" key="5">
    <source>
        <dbReference type="Proteomes" id="UP001285354"/>
    </source>
</evidence>
<dbReference type="AlphaFoldDB" id="A0AAD9T2Z4"/>
<protein>
    <recommendedName>
        <fullName evidence="6">Hikeshi-like domain-containing protein</fullName>
    </recommendedName>
</protein>
<dbReference type="PANTHER" id="PTHR12925">
    <property type="entry name" value="HIKESHI FAMILY MEMBER"/>
    <property type="match status" value="1"/>
</dbReference>
<evidence type="ECO:0000313" key="4">
    <source>
        <dbReference type="EMBL" id="KAK2627868.1"/>
    </source>
</evidence>
<dbReference type="GO" id="GO:0005829">
    <property type="term" value="C:cytosol"/>
    <property type="evidence" value="ECO:0007669"/>
    <property type="project" value="TreeGrafter"/>
</dbReference>
<dbReference type="GO" id="GO:0061608">
    <property type="term" value="F:nuclear import signal receptor activity"/>
    <property type="evidence" value="ECO:0007669"/>
    <property type="project" value="TreeGrafter"/>
</dbReference>
<dbReference type="InterPro" id="IPR008493">
    <property type="entry name" value="Hikeshi-like_N"/>
</dbReference>
<comment type="caution">
    <text evidence="4">The sequence shown here is derived from an EMBL/GenBank/DDBJ whole genome shotgun (WGS) entry which is preliminary data.</text>
</comment>
<dbReference type="GO" id="GO:0005634">
    <property type="term" value="C:nucleus"/>
    <property type="evidence" value="ECO:0007669"/>
    <property type="project" value="TreeGrafter"/>
</dbReference>
<dbReference type="EMBL" id="JAUBYV010000003">
    <property type="protein sequence ID" value="KAK2627868.1"/>
    <property type="molecule type" value="Genomic_DNA"/>
</dbReference>
<gene>
    <name evidence="4" type="ORF">QTJ16_002514</name>
</gene>
<comment type="similarity">
    <text evidence="1">Belongs to the OPI10 family.</text>
</comment>
<dbReference type="InterPro" id="IPR048364">
    <property type="entry name" value="Hikeshi-like_C"/>
</dbReference>
<reference evidence="4" key="1">
    <citation type="submission" date="2023-06" db="EMBL/GenBank/DDBJ databases">
        <title>Draft genome of Marssonina rosae.</title>
        <authorList>
            <person name="Cheng Q."/>
        </authorList>
    </citation>
    <scope>NUCLEOTIDE SEQUENCE</scope>
    <source>
        <strain evidence="4">R4</strain>
    </source>
</reference>
<feature type="domain" description="Hikeshi-like N-terminal" evidence="2">
    <location>
        <begin position="12"/>
        <end position="147"/>
    </location>
</feature>
<dbReference type="GO" id="GO:0006606">
    <property type="term" value="P:protein import into nucleus"/>
    <property type="evidence" value="ECO:0007669"/>
    <property type="project" value="TreeGrafter"/>
</dbReference>
<feature type="domain" description="Hikeshi-like C-terminal" evidence="3">
    <location>
        <begin position="178"/>
        <end position="233"/>
    </location>
</feature>